<keyword evidence="4" id="KW-0472">Membrane</keyword>
<dbReference type="PROSITE" id="PS50018">
    <property type="entry name" value="RAS_GTPASE_ACTIV_2"/>
    <property type="match status" value="1"/>
</dbReference>
<dbReference type="VEuPathDB" id="AmoebaDB:ACA1_113870"/>
<dbReference type="SUPFAM" id="SSF48350">
    <property type="entry name" value="GTPase activation domain, GAP"/>
    <property type="match status" value="1"/>
</dbReference>
<dbReference type="InterPro" id="IPR000859">
    <property type="entry name" value="CUB_dom"/>
</dbReference>
<feature type="transmembrane region" description="Helical" evidence="4">
    <location>
        <begin position="747"/>
        <end position="768"/>
    </location>
</feature>
<dbReference type="RefSeq" id="XP_004342151.1">
    <property type="nucleotide sequence ID" value="XM_004342102.1"/>
</dbReference>
<dbReference type="SMART" id="SM00042">
    <property type="entry name" value="CUB"/>
    <property type="match status" value="3"/>
</dbReference>
<gene>
    <name evidence="7" type="ORF">ACA1_113870</name>
</gene>
<dbReference type="OrthoDB" id="431034at2759"/>
<accession>L8H6F7</accession>
<evidence type="ECO:0000256" key="4">
    <source>
        <dbReference type="SAM" id="Phobius"/>
    </source>
</evidence>
<feature type="domain" description="CUB" evidence="5">
    <location>
        <begin position="361"/>
        <end position="456"/>
    </location>
</feature>
<dbReference type="InterPro" id="IPR008936">
    <property type="entry name" value="Rho_GTPase_activation_prot"/>
</dbReference>
<dbReference type="PROSITE" id="PS01180">
    <property type="entry name" value="CUB"/>
    <property type="match status" value="3"/>
</dbReference>
<dbReference type="Pfam" id="PF00431">
    <property type="entry name" value="CUB"/>
    <property type="match status" value="3"/>
</dbReference>
<evidence type="ECO:0000313" key="8">
    <source>
        <dbReference type="Proteomes" id="UP000011083"/>
    </source>
</evidence>
<dbReference type="CDD" id="cd04519">
    <property type="entry name" value="RasGAP"/>
    <property type="match status" value="1"/>
</dbReference>
<sequence>MPDAIFNALARFPTQDHNALTDSLDCTWVLYPKYNGNSKNESNSTTQRQVFVYIDILLLGSGDSVTFYAGNSTSAPEVFSRTGPYEESASQVVSSNPGEPLYIHFVGTSTAAKNLGAFFQAGGCLKGVQTFRQSAGSFSDGSGWVADYIERSDCAFLVGGQSNKLVSLAVQGNLEENFDFVFVRDGTSEDAPLVAIYTGAIDETIISTSDSLYVRFASDKSIVDQGFNASFTLIDQTGCAGRTNLTDNRKYFTDGSAGNTYPNNLDCEWWISPTPPVGEINLYFSEFDVAEGDYVAIWAAVGGVKDQQLARYSGSSIPNPIRHEGDELVVHFHTNGNKAAQGWAAVYSAGSCLAQGTALGPRSGEDSLSCFWLIDLSADPEIEKIEFEFTLFDLEYRFDYVSIYDGNSVNSPMVAEFTGSTPNITGYATTQSKMLINFVSDADTGGQGWLLKYNAVNFAPVSSDNSWITAVVAVVVVVPSIVVLGCLLFAAFALWIWYRRSHKEEQLVEPDYYQLVTASTIEPLLFVSANSSLPRVKHDPEGLAKFTALLLDPDFAQALILGAKKSHIEVDTVRISRLIMLTYIYAGRPLAILQAQLARELRKGSSKTMFREDTALTTMFKVWSKVEAMPYLWHSFAQLVQEVKHIAAAKNKNLELSESSSNLEVDPRRLTADDNNLLNTLQLELVLPRELRKFCQMLKKEIRKVFPRKAKKFYRMAVGNFLFLRLFCPALVDSFEYGLMDSPPDTASLRLLVLISKVLQGIVTGSAFREDYMQNMNAFTSQNLQSLVQYLDDIARVEDNEESDKSSEEPDNDDDELVEERPVMEMSVELDVFDVESGLKMSQNVDKAARKQMSDSQLQGIPEILRNNRKSLRVNRNQAITILCAFAVSVAPDVIDAITATLPGKKKAKALEQTFREVLPLLSDKGYSGDDTGEDSDEDRL</sequence>
<dbReference type="AlphaFoldDB" id="L8H6F7"/>
<dbReference type="SUPFAM" id="SSF49854">
    <property type="entry name" value="Spermadhesin, CUB domain"/>
    <property type="match status" value="3"/>
</dbReference>
<dbReference type="GeneID" id="14920881"/>
<feature type="compositionally biased region" description="Acidic residues" evidence="3">
    <location>
        <begin position="809"/>
        <end position="818"/>
    </location>
</feature>
<dbReference type="SMART" id="SM00323">
    <property type="entry name" value="RasGAP"/>
    <property type="match status" value="1"/>
</dbReference>
<dbReference type="STRING" id="1257118.L8H6F7"/>
<dbReference type="Proteomes" id="UP000011083">
    <property type="component" value="Unassembled WGS sequence"/>
</dbReference>
<name>L8H6F7_ACACF</name>
<dbReference type="InterPro" id="IPR001936">
    <property type="entry name" value="RasGAP_dom"/>
</dbReference>
<evidence type="ECO:0000313" key="7">
    <source>
        <dbReference type="EMBL" id="ELR20041.1"/>
    </source>
</evidence>
<protein>
    <submittedName>
        <fullName evidence="7">CUB domain containing protein</fullName>
    </submittedName>
</protein>
<dbReference type="SMR" id="L8H6F7"/>
<reference evidence="7 8" key="1">
    <citation type="journal article" date="2013" name="Genome Biol.">
        <title>Genome of Acanthamoeba castellanii highlights extensive lateral gene transfer and early evolution of tyrosine kinase signaling.</title>
        <authorList>
            <person name="Clarke M."/>
            <person name="Lohan A.J."/>
            <person name="Liu B."/>
            <person name="Lagkouvardos I."/>
            <person name="Roy S."/>
            <person name="Zafar N."/>
            <person name="Bertelli C."/>
            <person name="Schilde C."/>
            <person name="Kianianmomeni A."/>
            <person name="Burglin T.R."/>
            <person name="Frech C."/>
            <person name="Turcotte B."/>
            <person name="Kopec K.O."/>
            <person name="Synnott J.M."/>
            <person name="Choo C."/>
            <person name="Paponov I."/>
            <person name="Finkler A."/>
            <person name="Soon Heng Tan C."/>
            <person name="Hutchins A.P."/>
            <person name="Weinmeier T."/>
            <person name="Rattei T."/>
            <person name="Chu J.S."/>
            <person name="Gimenez G."/>
            <person name="Irimia M."/>
            <person name="Rigden D.J."/>
            <person name="Fitzpatrick D.A."/>
            <person name="Lorenzo-Morales J."/>
            <person name="Bateman A."/>
            <person name="Chiu C.H."/>
            <person name="Tang P."/>
            <person name="Hegemann P."/>
            <person name="Fromm H."/>
            <person name="Raoult D."/>
            <person name="Greub G."/>
            <person name="Miranda-Saavedra D."/>
            <person name="Chen N."/>
            <person name="Nash P."/>
            <person name="Ginger M.L."/>
            <person name="Horn M."/>
            <person name="Schaap P."/>
            <person name="Caler L."/>
            <person name="Loftus B."/>
        </authorList>
    </citation>
    <scope>NUCLEOTIDE SEQUENCE [LARGE SCALE GENOMIC DNA]</scope>
    <source>
        <strain evidence="7 8">Neff</strain>
    </source>
</reference>
<feature type="domain" description="CUB" evidence="5">
    <location>
        <begin position="239"/>
        <end position="350"/>
    </location>
</feature>
<dbReference type="EMBL" id="KB007926">
    <property type="protein sequence ID" value="ELR20041.1"/>
    <property type="molecule type" value="Genomic_DNA"/>
</dbReference>
<keyword evidence="4" id="KW-0812">Transmembrane</keyword>
<feature type="transmembrane region" description="Helical" evidence="4">
    <location>
        <begin position="713"/>
        <end position="732"/>
    </location>
</feature>
<feature type="domain" description="Ras-GAP" evidence="6">
    <location>
        <begin position="571"/>
        <end position="764"/>
    </location>
</feature>
<keyword evidence="4" id="KW-1133">Transmembrane helix</keyword>
<dbReference type="Gene3D" id="1.10.506.10">
    <property type="entry name" value="GTPase Activation - p120gap, domain 1"/>
    <property type="match status" value="2"/>
</dbReference>
<keyword evidence="2" id="KW-1015">Disulfide bond</keyword>
<dbReference type="CDD" id="cd00041">
    <property type="entry name" value="CUB"/>
    <property type="match status" value="3"/>
</dbReference>
<evidence type="ECO:0000259" key="5">
    <source>
        <dbReference type="PROSITE" id="PS01180"/>
    </source>
</evidence>
<keyword evidence="8" id="KW-1185">Reference proteome</keyword>
<evidence type="ECO:0000256" key="2">
    <source>
        <dbReference type="ARBA" id="ARBA00023157"/>
    </source>
</evidence>
<keyword evidence="1" id="KW-0677">Repeat</keyword>
<dbReference type="Gene3D" id="2.60.120.290">
    <property type="entry name" value="Spermadhesin, CUB domain"/>
    <property type="match status" value="3"/>
</dbReference>
<evidence type="ECO:0000256" key="1">
    <source>
        <dbReference type="ARBA" id="ARBA00022737"/>
    </source>
</evidence>
<organism evidence="7 8">
    <name type="scientific">Acanthamoeba castellanii (strain ATCC 30010 / Neff)</name>
    <dbReference type="NCBI Taxonomy" id="1257118"/>
    <lineage>
        <taxon>Eukaryota</taxon>
        <taxon>Amoebozoa</taxon>
        <taxon>Discosea</taxon>
        <taxon>Longamoebia</taxon>
        <taxon>Centramoebida</taxon>
        <taxon>Acanthamoebidae</taxon>
        <taxon>Acanthamoeba</taxon>
    </lineage>
</organism>
<dbReference type="KEGG" id="acan:ACA1_113870"/>
<dbReference type="Pfam" id="PF00616">
    <property type="entry name" value="RasGAP"/>
    <property type="match status" value="1"/>
</dbReference>
<proteinExistence type="predicted"/>
<feature type="compositionally biased region" description="Basic and acidic residues" evidence="3">
    <location>
        <begin position="798"/>
        <end position="808"/>
    </location>
</feature>
<feature type="transmembrane region" description="Helical" evidence="4">
    <location>
        <begin position="467"/>
        <end position="497"/>
    </location>
</feature>
<evidence type="ECO:0000259" key="6">
    <source>
        <dbReference type="PROSITE" id="PS50018"/>
    </source>
</evidence>
<feature type="domain" description="CUB" evidence="5">
    <location>
        <begin position="124"/>
        <end position="234"/>
    </location>
</feature>
<feature type="region of interest" description="Disordered" evidence="3">
    <location>
        <begin position="798"/>
        <end position="818"/>
    </location>
</feature>
<dbReference type="PANTHER" id="PTHR24251">
    <property type="entry name" value="OVOCHYMASE-RELATED"/>
    <property type="match status" value="1"/>
</dbReference>
<evidence type="ECO:0000256" key="3">
    <source>
        <dbReference type="SAM" id="MobiDB-lite"/>
    </source>
</evidence>
<dbReference type="InterPro" id="IPR035914">
    <property type="entry name" value="Sperma_CUB_dom_sf"/>
</dbReference>